<reference evidence="1 2" key="1">
    <citation type="submission" date="2016-11" db="EMBL/GenBank/DDBJ databases">
        <authorList>
            <person name="Varghese N."/>
            <person name="Submissions S."/>
        </authorList>
    </citation>
    <scope>NUCLEOTIDE SEQUENCE [LARGE SCALE GENOMIC DNA]</scope>
    <source>
        <strain evidence="1 2">DSM 29620</strain>
    </source>
</reference>
<dbReference type="RefSeq" id="WP_149787150.1">
    <property type="nucleotide sequence ID" value="NZ_FNIO01000002.1"/>
</dbReference>
<name>A0A1H0DXW2_9RHOB</name>
<accession>A0A1H0DXW2</accession>
<sequence>MFLSRSLTPERARELLAKQRQMVSLLDKEILARSDEIAFERENWVDAFIDYGHAVSFDNRQTMAYRGIATRDGTLFWLVRRQDKKHGYHAAATDPLEAVEEAQTAWARRKAVRQDWDRVEQMANALILGRLRFRVTIDDALASPLCTLGIECFLDRHRLRNTRNVSGRFAALLMKIEPQVGFVIHQAHLRTQQDSATDNTSERD</sequence>
<proteinExistence type="predicted"/>
<keyword evidence="2" id="KW-1185">Reference proteome</keyword>
<evidence type="ECO:0000313" key="1">
    <source>
        <dbReference type="EMBL" id="SHK58664.1"/>
    </source>
</evidence>
<dbReference type="OrthoDB" id="7875042at2"/>
<dbReference type="Proteomes" id="UP000324252">
    <property type="component" value="Unassembled WGS sequence"/>
</dbReference>
<organism evidence="1 2">
    <name type="scientific">Lutimaribacter pacificus</name>
    <dbReference type="NCBI Taxonomy" id="391948"/>
    <lineage>
        <taxon>Bacteria</taxon>
        <taxon>Pseudomonadati</taxon>
        <taxon>Pseudomonadota</taxon>
        <taxon>Alphaproteobacteria</taxon>
        <taxon>Rhodobacterales</taxon>
        <taxon>Roseobacteraceae</taxon>
        <taxon>Lutimaribacter</taxon>
    </lineage>
</organism>
<evidence type="ECO:0000313" key="2">
    <source>
        <dbReference type="Proteomes" id="UP000324252"/>
    </source>
</evidence>
<protein>
    <submittedName>
        <fullName evidence="1">Uncharacterized protein</fullName>
    </submittedName>
</protein>
<gene>
    <name evidence="1" type="ORF">SAMN05444142_106276</name>
</gene>
<dbReference type="AlphaFoldDB" id="A0A1H0DXW2"/>
<dbReference type="EMBL" id="FQZZ01000006">
    <property type="protein sequence ID" value="SHK58664.1"/>
    <property type="molecule type" value="Genomic_DNA"/>
</dbReference>